<dbReference type="InterPro" id="IPR000073">
    <property type="entry name" value="AB_hydrolase_1"/>
</dbReference>
<evidence type="ECO:0000313" key="3">
    <source>
        <dbReference type="Proteomes" id="UP000186806"/>
    </source>
</evidence>
<dbReference type="SUPFAM" id="SSF53474">
    <property type="entry name" value="alpha/beta-Hydrolases"/>
    <property type="match status" value="1"/>
</dbReference>
<dbReference type="Proteomes" id="UP000186806">
    <property type="component" value="Unassembled WGS sequence"/>
</dbReference>
<organism evidence="2 3">
    <name type="scientific">Chromohalobacter japonicus</name>
    <dbReference type="NCBI Taxonomy" id="223900"/>
    <lineage>
        <taxon>Bacteria</taxon>
        <taxon>Pseudomonadati</taxon>
        <taxon>Pseudomonadota</taxon>
        <taxon>Gammaproteobacteria</taxon>
        <taxon>Oceanospirillales</taxon>
        <taxon>Halomonadaceae</taxon>
        <taxon>Chromohalobacter</taxon>
    </lineage>
</organism>
<dbReference type="RefSeq" id="WP_075370138.1">
    <property type="nucleotide sequence ID" value="NZ_MSDQ01000038.1"/>
</dbReference>
<dbReference type="InterPro" id="IPR029058">
    <property type="entry name" value="AB_hydrolase_fold"/>
</dbReference>
<evidence type="ECO:0000313" key="2">
    <source>
        <dbReference type="EMBL" id="OLO10348.1"/>
    </source>
</evidence>
<dbReference type="PANTHER" id="PTHR43798:SF33">
    <property type="entry name" value="HYDROLASE, PUTATIVE (AFU_ORTHOLOGUE AFUA_2G14860)-RELATED"/>
    <property type="match status" value="1"/>
</dbReference>
<dbReference type="EMBL" id="MSDQ01000038">
    <property type="protein sequence ID" value="OLO10348.1"/>
    <property type="molecule type" value="Genomic_DNA"/>
</dbReference>
<name>A0A1Q8T9Q8_9GAMM</name>
<sequence length="277" mass="31535">MVTAEAFRERQKTAVLQTKYQSIDLAYIDEGEGPPIILLHGIPTWSYLFHQVIPHLRKHYRVIAPDLAGYGYSDHRDCFDRSIRMQAELIVQLMDHLSIERATLLGHDIGGGAALVFAVDHENRLEKLILSNIVAYHTWPNAGMIELANPFWVDKPVDEVLGFVRGNNFPDHDGATIDGIFAPYTDELGKISLIRNASGLSTNHTMEIRDQVRDIQTPTLLLWGEDDPWQEPWIAEQLEREIPHSRRVLLDNASHWAPLDRPTDFSMEIHEFVSGNS</sequence>
<keyword evidence="3" id="KW-1185">Reference proteome</keyword>
<dbReference type="AlphaFoldDB" id="A0A1Q8T9Q8"/>
<accession>A0A1Q8T9Q8</accession>
<comment type="caution">
    <text evidence="2">The sequence shown here is derived from an EMBL/GenBank/DDBJ whole genome shotgun (WGS) entry which is preliminary data.</text>
</comment>
<evidence type="ECO:0000259" key="1">
    <source>
        <dbReference type="Pfam" id="PF00561"/>
    </source>
</evidence>
<dbReference type="GO" id="GO:0016020">
    <property type="term" value="C:membrane"/>
    <property type="evidence" value="ECO:0007669"/>
    <property type="project" value="TreeGrafter"/>
</dbReference>
<reference evidence="2 3" key="1">
    <citation type="submission" date="2016-12" db="EMBL/GenBank/DDBJ databases">
        <title>Draft genome sequences of strains Salinicola socius SMB35, Salinicola sp. MH3R3-1 and Chromohalobacter sp. SMB17 from the Verkhnekamsk potash mining region of Russia.</title>
        <authorList>
            <person name="Mavrodi D.V."/>
            <person name="Olsson B.E."/>
            <person name="Korsakova E.S."/>
            <person name="Pyankova A."/>
            <person name="Mavrodi O.V."/>
            <person name="Plotnikova E.G."/>
        </authorList>
    </citation>
    <scope>NUCLEOTIDE SEQUENCE [LARGE SCALE GENOMIC DNA]</scope>
    <source>
        <strain evidence="2 3">SMB17</strain>
    </source>
</reference>
<dbReference type="Gene3D" id="3.40.50.1820">
    <property type="entry name" value="alpha/beta hydrolase"/>
    <property type="match status" value="1"/>
</dbReference>
<protein>
    <recommendedName>
        <fullName evidence="1">AB hydrolase-1 domain-containing protein</fullName>
    </recommendedName>
</protein>
<dbReference type="PANTHER" id="PTHR43798">
    <property type="entry name" value="MONOACYLGLYCEROL LIPASE"/>
    <property type="match status" value="1"/>
</dbReference>
<dbReference type="PRINTS" id="PR00111">
    <property type="entry name" value="ABHYDROLASE"/>
</dbReference>
<gene>
    <name evidence="2" type="ORF">BTW10_15220</name>
</gene>
<proteinExistence type="predicted"/>
<feature type="domain" description="AB hydrolase-1" evidence="1">
    <location>
        <begin position="34"/>
        <end position="167"/>
    </location>
</feature>
<dbReference type="InterPro" id="IPR050266">
    <property type="entry name" value="AB_hydrolase_sf"/>
</dbReference>
<dbReference type="Pfam" id="PF00561">
    <property type="entry name" value="Abhydrolase_1"/>
    <property type="match status" value="1"/>
</dbReference>